<feature type="active site" description="Proton donor" evidence="1">
    <location>
        <position position="57"/>
    </location>
</feature>
<dbReference type="EMBL" id="BJTG01000012">
    <property type="protein sequence ID" value="GEJ59254.1"/>
    <property type="molecule type" value="Genomic_DNA"/>
</dbReference>
<dbReference type="SUPFAM" id="SSF51430">
    <property type="entry name" value="NAD(P)-linked oxidoreductase"/>
    <property type="match status" value="1"/>
</dbReference>
<dbReference type="InterPro" id="IPR020471">
    <property type="entry name" value="AKR"/>
</dbReference>
<evidence type="ECO:0000256" key="2">
    <source>
        <dbReference type="PIRSR" id="PIRSR000097-2"/>
    </source>
</evidence>
<sequence length="282" mass="30810">MASAVRTVALPFGDRIPALGLGTWHMGEDPDRREMELAALERGLDLGLGLVDTAEMYGDGAAEELVGDAIAGRRDDVFVVTKVLPTNASHAKTIAACERSLRRLGTDYIDLYLLHWRGVTRLEETVEAFHELVEAGKILSWGVSNFDVADMEELFRVAPEGPHAQVDQVLYNLTRRGIELDLLPWCRAHGIPIMAYSPIEQGRLAGHPALSKIADRHGVTPAQVALAWVLRQESVCAIPKAGTPAHVDENRAALDLRFGPMDMAELDAAFPPAAEPRPLEML</sequence>
<organism evidence="5 6">
    <name type="scientific">Anaeromyxobacter diazotrophicus</name>
    <dbReference type="NCBI Taxonomy" id="2590199"/>
    <lineage>
        <taxon>Bacteria</taxon>
        <taxon>Pseudomonadati</taxon>
        <taxon>Myxococcota</taxon>
        <taxon>Myxococcia</taxon>
        <taxon>Myxococcales</taxon>
        <taxon>Cystobacterineae</taxon>
        <taxon>Anaeromyxobacteraceae</taxon>
        <taxon>Anaeromyxobacter</taxon>
    </lineage>
</organism>
<feature type="domain" description="NADP-dependent oxidoreductase" evidence="4">
    <location>
        <begin position="19"/>
        <end position="269"/>
    </location>
</feature>
<dbReference type="InterPro" id="IPR036812">
    <property type="entry name" value="NAD(P)_OxRdtase_dom_sf"/>
</dbReference>
<gene>
    <name evidence="5" type="ORF">AMYX_39950</name>
</gene>
<keyword evidence="6" id="KW-1185">Reference proteome</keyword>
<dbReference type="Pfam" id="PF00248">
    <property type="entry name" value="Aldo_ket_red"/>
    <property type="match status" value="1"/>
</dbReference>
<evidence type="ECO:0000259" key="4">
    <source>
        <dbReference type="Pfam" id="PF00248"/>
    </source>
</evidence>
<dbReference type="Proteomes" id="UP000503640">
    <property type="component" value="Unassembled WGS sequence"/>
</dbReference>
<evidence type="ECO:0000313" key="6">
    <source>
        <dbReference type="Proteomes" id="UP000503640"/>
    </source>
</evidence>
<protein>
    <submittedName>
        <fullName evidence="5">Oxidoreductase</fullName>
    </submittedName>
</protein>
<dbReference type="PANTHER" id="PTHR43638:SF3">
    <property type="entry name" value="ALDEHYDE REDUCTASE"/>
    <property type="match status" value="1"/>
</dbReference>
<evidence type="ECO:0000313" key="5">
    <source>
        <dbReference type="EMBL" id="GEJ59254.1"/>
    </source>
</evidence>
<dbReference type="InterPro" id="IPR023210">
    <property type="entry name" value="NADP_OxRdtase_dom"/>
</dbReference>
<comment type="caution">
    <text evidence="5">The sequence shown here is derived from an EMBL/GenBank/DDBJ whole genome shotgun (WGS) entry which is preliminary data.</text>
</comment>
<dbReference type="AlphaFoldDB" id="A0A7I9VS34"/>
<dbReference type="CDD" id="cd19138">
    <property type="entry name" value="AKR_YeaE"/>
    <property type="match status" value="1"/>
</dbReference>
<dbReference type="PANTHER" id="PTHR43638">
    <property type="entry name" value="OXIDOREDUCTASE, ALDO/KETO REDUCTASE FAMILY PROTEIN"/>
    <property type="match status" value="1"/>
</dbReference>
<dbReference type="PRINTS" id="PR00069">
    <property type="entry name" value="ALDKETRDTASE"/>
</dbReference>
<feature type="site" description="Lowers pKa of active site Tyr" evidence="3">
    <location>
        <position position="82"/>
    </location>
</feature>
<dbReference type="PIRSF" id="PIRSF000097">
    <property type="entry name" value="AKR"/>
    <property type="match status" value="1"/>
</dbReference>
<name>A0A7I9VS34_9BACT</name>
<reference evidence="6" key="1">
    <citation type="journal article" date="2020" name="Appl. Environ. Microbiol.">
        <title>Diazotrophic Anaeromyxobacter Isolates from Soils.</title>
        <authorList>
            <person name="Masuda Y."/>
            <person name="Yamanaka H."/>
            <person name="Xu Z.X."/>
            <person name="Shiratori Y."/>
            <person name="Aono T."/>
            <person name="Amachi S."/>
            <person name="Senoo K."/>
            <person name="Itoh H."/>
        </authorList>
    </citation>
    <scope>NUCLEOTIDE SEQUENCE [LARGE SCALE GENOMIC DNA]</scope>
    <source>
        <strain evidence="6">R267</strain>
    </source>
</reference>
<dbReference type="Gene3D" id="3.20.20.100">
    <property type="entry name" value="NADP-dependent oxidoreductase domain"/>
    <property type="match status" value="1"/>
</dbReference>
<dbReference type="GO" id="GO:0016491">
    <property type="term" value="F:oxidoreductase activity"/>
    <property type="evidence" value="ECO:0007669"/>
    <property type="project" value="InterPro"/>
</dbReference>
<evidence type="ECO:0000256" key="1">
    <source>
        <dbReference type="PIRSR" id="PIRSR000097-1"/>
    </source>
</evidence>
<accession>A0A7I9VS34</accession>
<proteinExistence type="predicted"/>
<feature type="binding site" evidence="2">
    <location>
        <position position="115"/>
    </location>
    <ligand>
        <name>substrate</name>
    </ligand>
</feature>
<evidence type="ECO:0000256" key="3">
    <source>
        <dbReference type="PIRSR" id="PIRSR000097-3"/>
    </source>
</evidence>
<dbReference type="RefSeq" id="WP_176068569.1">
    <property type="nucleotide sequence ID" value="NZ_BJTG01000012.1"/>
</dbReference>